<dbReference type="AlphaFoldDB" id="A0A4P6M3Z5"/>
<dbReference type="SMART" id="SM00487">
    <property type="entry name" value="DEXDc"/>
    <property type="match status" value="1"/>
</dbReference>
<dbReference type="Pfam" id="PF00176">
    <property type="entry name" value="SNF2-rel_dom"/>
    <property type="match status" value="1"/>
</dbReference>
<evidence type="ECO:0000259" key="2">
    <source>
        <dbReference type="PROSITE" id="PS51192"/>
    </source>
</evidence>
<gene>
    <name evidence="4" type="primary">rapA</name>
    <name evidence="4" type="ORF">PMF13cell1_03651</name>
</gene>
<dbReference type="EC" id="3.6.4.-" evidence="4"/>
<dbReference type="SUPFAM" id="SSF52540">
    <property type="entry name" value="P-loop containing nucleoside triphosphate hydrolases"/>
    <property type="match status" value="2"/>
</dbReference>
<dbReference type="Gene3D" id="3.40.50.10810">
    <property type="entry name" value="Tandem AAA-ATPase domain"/>
    <property type="match status" value="1"/>
</dbReference>
<dbReference type="InterPro" id="IPR000330">
    <property type="entry name" value="SNF2_N"/>
</dbReference>
<dbReference type="GO" id="GO:0005524">
    <property type="term" value="F:ATP binding"/>
    <property type="evidence" value="ECO:0007669"/>
    <property type="project" value="InterPro"/>
</dbReference>
<organism evidence="4 5">
    <name type="scientific">Blautia producta</name>
    <dbReference type="NCBI Taxonomy" id="33035"/>
    <lineage>
        <taxon>Bacteria</taxon>
        <taxon>Bacillati</taxon>
        <taxon>Bacillota</taxon>
        <taxon>Clostridia</taxon>
        <taxon>Lachnospirales</taxon>
        <taxon>Lachnospiraceae</taxon>
        <taxon>Blautia</taxon>
    </lineage>
</organism>
<dbReference type="PROSITE" id="PS51192">
    <property type="entry name" value="HELICASE_ATP_BIND_1"/>
    <property type="match status" value="1"/>
</dbReference>
<feature type="domain" description="Helicase ATP-binding" evidence="2">
    <location>
        <begin position="182"/>
        <end position="327"/>
    </location>
</feature>
<dbReference type="SMART" id="SM00490">
    <property type="entry name" value="HELICc"/>
    <property type="match status" value="1"/>
</dbReference>
<dbReference type="PANTHER" id="PTHR10799">
    <property type="entry name" value="SNF2/RAD54 HELICASE FAMILY"/>
    <property type="match status" value="1"/>
</dbReference>
<dbReference type="GO" id="GO:0016787">
    <property type="term" value="F:hydrolase activity"/>
    <property type="evidence" value="ECO:0007669"/>
    <property type="project" value="UniProtKB-KW"/>
</dbReference>
<proteinExistence type="predicted"/>
<dbReference type="InterPro" id="IPR014001">
    <property type="entry name" value="Helicase_ATP-bd"/>
</dbReference>
<reference evidence="4 5" key="1">
    <citation type="submission" date="2019-01" db="EMBL/GenBank/DDBJ databases">
        <title>PMF-metabolizing Aryl O-demethylase.</title>
        <authorList>
            <person name="Kim M."/>
        </authorList>
    </citation>
    <scope>NUCLEOTIDE SEQUENCE [LARGE SCALE GENOMIC DNA]</scope>
    <source>
        <strain evidence="4 5">PMF1</strain>
    </source>
</reference>
<dbReference type="RefSeq" id="WP_130181634.1">
    <property type="nucleotide sequence ID" value="NZ_CP035945.1"/>
</dbReference>
<dbReference type="KEGG" id="bpro:PMF13cell1_03651"/>
<dbReference type="InterPro" id="IPR049730">
    <property type="entry name" value="SNF2/RAD54-like_C"/>
</dbReference>
<dbReference type="CDD" id="cd18793">
    <property type="entry name" value="SF2_C_SNF"/>
    <property type="match status" value="1"/>
</dbReference>
<protein>
    <submittedName>
        <fullName evidence="4">RNA polymerase-associated protein RapA</fullName>
        <ecNumber evidence="4">3.6.4.-</ecNumber>
    </submittedName>
</protein>
<feature type="domain" description="Helicase C-terminal" evidence="3">
    <location>
        <begin position="559"/>
        <end position="719"/>
    </location>
</feature>
<dbReference type="InterPro" id="IPR027417">
    <property type="entry name" value="P-loop_NTPase"/>
</dbReference>
<evidence type="ECO:0000313" key="5">
    <source>
        <dbReference type="Proteomes" id="UP000289794"/>
    </source>
</evidence>
<evidence type="ECO:0000259" key="3">
    <source>
        <dbReference type="PROSITE" id="PS51194"/>
    </source>
</evidence>
<dbReference type="Pfam" id="PF00271">
    <property type="entry name" value="Helicase_C"/>
    <property type="match status" value="1"/>
</dbReference>
<evidence type="ECO:0000256" key="1">
    <source>
        <dbReference type="ARBA" id="ARBA00022801"/>
    </source>
</evidence>
<dbReference type="Proteomes" id="UP000289794">
    <property type="component" value="Chromosome"/>
</dbReference>
<dbReference type="InterPro" id="IPR038718">
    <property type="entry name" value="SNF2-like_sf"/>
</dbReference>
<accession>A0A4P6M3Z5</accession>
<dbReference type="EMBL" id="CP035945">
    <property type="protein sequence ID" value="QBE98087.1"/>
    <property type="molecule type" value="Genomic_DNA"/>
</dbReference>
<sequence length="1112" mass="130615">MLLEKMYVRCPIDHDMINPRDFLMGQITKIDSFAESVEVVFNDPFNYRVYYDNFPKTAPLPTSMIQRCQFFVGSIVLYEKERYKVVACVKKEDEFYDYYIENEYDKELIFVSENRIIAPFTIGRVDPASQLQHYEFQNPCWLFGRSIVTKTMNVLDNSIMEFKELAGCKIFLMPHQLKSIMRCLQEEVCRYMLADEVGMGKTIEAASILKVFFSRHSDVNALIVVPDSLLEQWKTELFLKFNLYEGENENNNFITFAELETVADRECKEQWDFTIIDESHRLLRYKAYYEAFHRLSSNTTNLLLLSATPVQQKRSDYLDLLRLILPKKYDSCTKEQFDELVEKQGNITKVAAMVLSNIEDLDEVLRDSLDTEEDPHDNEDSEDFYEDILNGFKKLYRIVGDEMLKEMYEEADYDDDDMGIHHFKVAISYLCESYQIEKNIIRNRRDTLEDLPERQLTSLPYALDPDKNFYEYGTYQDLVTWITEKELTEEEFEKIFKPLFGAFFSSPWAFEQQVKFLEVDGVTIPDSLKENLRRWKMYEQDIAENIVDVLDEPEEHTSRIVQAMYYLDEYASDSKVVLFTNYKETFEIYEEMLADFYTEDGFSCFRKGMSADELEVNVCKFQNGRNCTIMLCDESGGEGRNFQCADYVVHIDLPWDANAIEQRIGRLDRMGRESGRPIISVVPYAEETLEEELFKFWNKGLNIFNHSLSGLEIIMNDINNAIVSAIIKDFRFGLTNEIQNVIDRSARLKEEVREEQHFDTAAYIYRPMNQELISLVKYYNRNENKMFADAMLQWAMLSGFRDVEEKDEIIRFNDNSFSTRSAENSLLIPPDWDSYFAQRQNQFISKIHELRQDKQDKNTSHNSRSIDGTFSRKKAIGNDYIHFFAPGDDIFDCIVDNAMRSCRGQAAAFAMKSSIDWTGFVYTWSLHPNERLLIEKGVPLSYLSAFRNYLAVEQVQIPVRIRSEGEIADDKVIREFNLMLQRDFESSVDDIDHLGRRSKNEGFLHIFSQHKAANIDYFKSAYPQERWVDFVKKSRKVSKDKALKILKERSHTSEAKAEMDRILTSMIATSEYYNQELEDYDKMKEIYDVVLESLTKPTVRLESACFVWMVKK</sequence>
<dbReference type="PROSITE" id="PS51194">
    <property type="entry name" value="HELICASE_CTER"/>
    <property type="match status" value="1"/>
</dbReference>
<keyword evidence="1 4" id="KW-0378">Hydrolase</keyword>
<evidence type="ECO:0000313" key="4">
    <source>
        <dbReference type="EMBL" id="QBE98087.1"/>
    </source>
</evidence>
<name>A0A4P6M3Z5_9FIRM</name>
<dbReference type="InterPro" id="IPR001650">
    <property type="entry name" value="Helicase_C-like"/>
</dbReference>
<dbReference type="Gene3D" id="3.40.50.300">
    <property type="entry name" value="P-loop containing nucleotide triphosphate hydrolases"/>
    <property type="match status" value="1"/>
</dbReference>